<keyword evidence="8" id="KW-0949">S-adenosyl-L-methionine</keyword>
<evidence type="ECO:0000256" key="2">
    <source>
        <dbReference type="ARBA" id="ARBA00005369"/>
    </source>
</evidence>
<evidence type="ECO:0000256" key="8">
    <source>
        <dbReference type="ARBA" id="ARBA00022691"/>
    </source>
</evidence>
<evidence type="ECO:0000256" key="6">
    <source>
        <dbReference type="ARBA" id="ARBA00022603"/>
    </source>
</evidence>
<dbReference type="SUPFAM" id="SSF53335">
    <property type="entry name" value="S-adenosyl-L-methionine-dependent methyltransferases"/>
    <property type="match status" value="1"/>
</dbReference>
<dbReference type="InterPro" id="IPR000682">
    <property type="entry name" value="PCMT"/>
</dbReference>
<evidence type="ECO:0000256" key="1">
    <source>
        <dbReference type="ARBA" id="ARBA00004496"/>
    </source>
</evidence>
<accession>A0A368SYL0</accession>
<dbReference type="InterPro" id="IPR029063">
    <property type="entry name" value="SAM-dependent_MTases_sf"/>
</dbReference>
<evidence type="ECO:0000256" key="10">
    <source>
        <dbReference type="ARBA" id="ARBA00031323"/>
    </source>
</evidence>
<comment type="similarity">
    <text evidence="2">Belongs to the methyltransferase superfamily. L-isoaspartyl/D-aspartyl protein methyltransferase family.</text>
</comment>
<dbReference type="OrthoDB" id="4035289at2"/>
<reference evidence="12 13" key="1">
    <citation type="submission" date="2018-04" db="EMBL/GenBank/DDBJ databases">
        <title>Novel actinobacteria from marine sediment.</title>
        <authorList>
            <person name="Ng Z.Y."/>
            <person name="Tan G.Y.A."/>
        </authorList>
    </citation>
    <scope>NUCLEOTIDE SEQUENCE [LARGE SCALE GENOMIC DNA]</scope>
    <source>
        <strain evidence="12 13">TPS81</strain>
    </source>
</reference>
<evidence type="ECO:0000313" key="13">
    <source>
        <dbReference type="Proteomes" id="UP000253318"/>
    </source>
</evidence>
<protein>
    <recommendedName>
        <fullName evidence="4">Protein-L-isoaspartate O-methyltransferase</fullName>
        <ecNumber evidence="3">2.1.1.77</ecNumber>
    </recommendedName>
    <alternativeName>
        <fullName evidence="11">L-isoaspartyl protein carboxyl methyltransferase</fullName>
    </alternativeName>
    <alternativeName>
        <fullName evidence="9">Protein L-isoaspartyl methyltransferase</fullName>
    </alternativeName>
    <alternativeName>
        <fullName evidence="10">Protein-beta-aspartate methyltransferase</fullName>
    </alternativeName>
</protein>
<dbReference type="EC" id="2.1.1.77" evidence="3"/>
<keyword evidence="5" id="KW-0963">Cytoplasm</keyword>
<evidence type="ECO:0000313" key="12">
    <source>
        <dbReference type="EMBL" id="RCV49248.1"/>
    </source>
</evidence>
<dbReference type="PANTHER" id="PTHR11579">
    <property type="entry name" value="PROTEIN-L-ISOASPARTATE O-METHYLTRANSFERASE"/>
    <property type="match status" value="1"/>
</dbReference>
<dbReference type="RefSeq" id="WP_114400738.1">
    <property type="nucleotide sequence ID" value="NZ_QEIM01000285.1"/>
</dbReference>
<evidence type="ECO:0000256" key="7">
    <source>
        <dbReference type="ARBA" id="ARBA00022679"/>
    </source>
</evidence>
<name>A0A368SYL0_9ACTN</name>
<organism evidence="12 13">
    <name type="scientific">Marinitenerispora sediminis</name>
    <dbReference type="NCBI Taxonomy" id="1931232"/>
    <lineage>
        <taxon>Bacteria</taxon>
        <taxon>Bacillati</taxon>
        <taxon>Actinomycetota</taxon>
        <taxon>Actinomycetes</taxon>
        <taxon>Streptosporangiales</taxon>
        <taxon>Nocardiopsidaceae</taxon>
        <taxon>Marinitenerispora</taxon>
    </lineage>
</organism>
<evidence type="ECO:0000256" key="3">
    <source>
        <dbReference type="ARBA" id="ARBA00011890"/>
    </source>
</evidence>
<proteinExistence type="inferred from homology"/>
<evidence type="ECO:0000256" key="5">
    <source>
        <dbReference type="ARBA" id="ARBA00022490"/>
    </source>
</evidence>
<dbReference type="AlphaFoldDB" id="A0A368SYL0"/>
<gene>
    <name evidence="12" type="ORF">DEF24_25425</name>
</gene>
<comment type="caution">
    <text evidence="12">The sequence shown here is derived from an EMBL/GenBank/DDBJ whole genome shotgun (WGS) entry which is preliminary data.</text>
</comment>
<keyword evidence="6 12" id="KW-0489">Methyltransferase</keyword>
<evidence type="ECO:0000256" key="4">
    <source>
        <dbReference type="ARBA" id="ARBA00013346"/>
    </source>
</evidence>
<dbReference type="GO" id="GO:0032259">
    <property type="term" value="P:methylation"/>
    <property type="evidence" value="ECO:0007669"/>
    <property type="project" value="UniProtKB-KW"/>
</dbReference>
<sequence length="381" mass="41325">MTAADDLHSALLADLAAAGRLSPQWRDDFTRVPRHRFIPETVWLDEDGEPVPLRRADSPDEWLRACYADRPLITQLDDGDGSGHGYSSSSASMPTTVAMMLAALDLRPGMRVLEIGTGTGYNAALLAARAGAERVTSLDVDPAVAERARASLKAAGWPVNVVTADGTAGYPPAAPYDRVLATAAVQRVPYAWVAQTAPGGRIVTPWGTAFHNGALLHLRVRADGTASGRFGGNSAFMWVRGQRLPHGAVEDRVRPEHDCTQTVTELHPHYALADFDASFAIGVRVPAMKPVVVFDNDDPGGGAYTAYLLDPFAESWASWRVEPGTCRFPVRQHGPRRLFDELRAAYMWWADAGRPAHTRFGLTVDRAGQAVWLDGPERRVG</sequence>
<dbReference type="Proteomes" id="UP000253318">
    <property type="component" value="Unassembled WGS sequence"/>
</dbReference>
<keyword evidence="13" id="KW-1185">Reference proteome</keyword>
<dbReference type="EMBL" id="QEIN01000339">
    <property type="protein sequence ID" value="RCV49248.1"/>
    <property type="molecule type" value="Genomic_DNA"/>
</dbReference>
<dbReference type="GO" id="GO:0005737">
    <property type="term" value="C:cytoplasm"/>
    <property type="evidence" value="ECO:0007669"/>
    <property type="project" value="UniProtKB-SubCell"/>
</dbReference>
<comment type="subcellular location">
    <subcellularLocation>
        <location evidence="1">Cytoplasm</location>
    </subcellularLocation>
</comment>
<evidence type="ECO:0000256" key="9">
    <source>
        <dbReference type="ARBA" id="ARBA00030757"/>
    </source>
</evidence>
<dbReference type="Pfam" id="PF01135">
    <property type="entry name" value="PCMT"/>
    <property type="match status" value="1"/>
</dbReference>
<dbReference type="CDD" id="cd02440">
    <property type="entry name" value="AdoMet_MTases"/>
    <property type="match status" value="1"/>
</dbReference>
<evidence type="ECO:0000256" key="11">
    <source>
        <dbReference type="ARBA" id="ARBA00031350"/>
    </source>
</evidence>
<dbReference type="GO" id="GO:0004719">
    <property type="term" value="F:protein-L-isoaspartate (D-aspartate) O-methyltransferase activity"/>
    <property type="evidence" value="ECO:0007669"/>
    <property type="project" value="UniProtKB-EC"/>
</dbReference>
<keyword evidence="7 12" id="KW-0808">Transferase</keyword>
<dbReference type="Gene3D" id="3.40.50.150">
    <property type="entry name" value="Vaccinia Virus protein VP39"/>
    <property type="match status" value="1"/>
</dbReference>
<dbReference type="PANTHER" id="PTHR11579:SF0">
    <property type="entry name" value="PROTEIN-L-ISOASPARTATE(D-ASPARTATE) O-METHYLTRANSFERASE"/>
    <property type="match status" value="1"/>
</dbReference>